<dbReference type="EMBL" id="VLLL01000007">
    <property type="protein sequence ID" value="TWJ10821.1"/>
    <property type="molecule type" value="Genomic_DNA"/>
</dbReference>
<dbReference type="Pfam" id="PF05762">
    <property type="entry name" value="VWA_CoxE"/>
    <property type="match status" value="1"/>
</dbReference>
<proteinExistence type="predicted"/>
<evidence type="ECO:0000313" key="2">
    <source>
        <dbReference type="Proteomes" id="UP000321617"/>
    </source>
</evidence>
<dbReference type="SUPFAM" id="SSF53300">
    <property type="entry name" value="vWA-like"/>
    <property type="match status" value="1"/>
</dbReference>
<dbReference type="Pfam" id="PF18934">
    <property type="entry name" value="DUF5682"/>
    <property type="match status" value="1"/>
</dbReference>
<organism evidence="1 2">
    <name type="scientific">Stackebrandtia albiflava</name>
    <dbReference type="NCBI Taxonomy" id="406432"/>
    <lineage>
        <taxon>Bacteria</taxon>
        <taxon>Bacillati</taxon>
        <taxon>Actinomycetota</taxon>
        <taxon>Actinomycetes</taxon>
        <taxon>Glycomycetales</taxon>
        <taxon>Glycomycetaceae</taxon>
        <taxon>Stackebrandtia</taxon>
    </lineage>
</organism>
<dbReference type="InterPro" id="IPR036465">
    <property type="entry name" value="vWFA_dom_sf"/>
</dbReference>
<accession>A0A562UYU9</accession>
<dbReference type="InterPro" id="IPR050458">
    <property type="entry name" value="LolB"/>
</dbReference>
<sequence>MTDPSQAVERLVTSSAPFLIGVRHHSAALAVAVPELLNAAAPDAVLVELPVELQEWLPWLAHPETTTPVALAIARPDGARLGFYPFADFSPELAALRWAAANGVPAHAIDVTVDRNDDSPRRGVGDLLRRHAGTDTLEAAWDRLVETPSYGADPERVRRAALAYGWAVRADADPVSDADLVRETHMRHRLREVGAARPAVVVGAFHAAAFVEPAPEMPLPAAREDVVTSLIPYNFALLDSRSGYPAGVRDPGWHQEVVLSKGRPEALDDAVALLAARVCARLRADGHVAGTPDAVAVYTMARELASLRGLPAPGRAELVEGLQSALAQGEPLGRARAVAKAAEQVLVGERRGRIAGEAPRSGLVAHVADLRKELRLPVRDRAFRLDPFRSPLDRRRHVAMFRMRAAGIDYAQPGEMTGVAGAESVTKTWEAHWTPASDATVELAGVYGPDLATAAEGRLTWRLRRGTSVTEILDEAAEAGLPELTARLIAEIGDTFPATAGLVELLDAYRQVHRIRSGGVPGIPTPPANADRTATRLMTTAVSGVDGYAGADSPVELAALRDLIGLADDTHRESLVWQLERMTDTAGPAAQGAIAAALVRLSARDSDWLTGRITGWVDAGGPTLGDRLRGVLVMAGPMLEASSESLTGLTERIGAWSPERFLDRLPALRKGFDTLSTAARDRLLATLELDAIPDTTDDPADLARWEAADRAGYAAVAAMLPAPAETPDAPAAPATAGAMSPETAHRWRLILGRQAEKLPVEQRRLARALDELYGRGHGEGSAGGGLEAPYPSAREWAEDLTELFGERVREEVLGAAAARGRNDVVSELDPERVEPSVDLLQNVLSLAGALPESRLAVLRPIVARIVDQLVKALATRMRPALTGLTVPRPTFRPTGRLDLSGTLRRNLHTARMRDDVLELAVERPVFHSRGNRTASWHIHLIVDVSGSMERSVIHSALTAAILHGVSALSITFTAFSTQVLDLSDRVSDPLSLLMEVSIGGGTDIGKAVAYTRKRLTVPSRSIVALITDFEEGGSTGRLLSEIRSLAETGAVLLGLAALDDTGVPVYNKQIAAAVAAAGMPVAALSPSELARWIVDQVNRR</sequence>
<evidence type="ECO:0000313" key="1">
    <source>
        <dbReference type="EMBL" id="TWJ10821.1"/>
    </source>
</evidence>
<keyword evidence="2" id="KW-1185">Reference proteome</keyword>
<dbReference type="AlphaFoldDB" id="A0A562UYU9"/>
<protein>
    <submittedName>
        <fullName evidence="1">VWA domain containing CoxE-like protein</fullName>
    </submittedName>
</protein>
<dbReference type="RefSeq" id="WP_211354659.1">
    <property type="nucleotide sequence ID" value="NZ_BAABIJ010000003.1"/>
</dbReference>
<reference evidence="1 2" key="1">
    <citation type="journal article" date="2013" name="Stand. Genomic Sci.">
        <title>Genomic Encyclopedia of Type Strains, Phase I: The one thousand microbial genomes (KMG-I) project.</title>
        <authorList>
            <person name="Kyrpides N.C."/>
            <person name="Woyke T."/>
            <person name="Eisen J.A."/>
            <person name="Garrity G."/>
            <person name="Lilburn T.G."/>
            <person name="Beck B.J."/>
            <person name="Whitman W.B."/>
            <person name="Hugenholtz P."/>
            <person name="Klenk H.P."/>
        </authorList>
    </citation>
    <scope>NUCLEOTIDE SEQUENCE [LARGE SCALE GENOMIC DNA]</scope>
    <source>
        <strain evidence="1 2">DSM 45044</strain>
    </source>
</reference>
<dbReference type="InterPro" id="IPR043737">
    <property type="entry name" value="DUF5682"/>
</dbReference>
<dbReference type="Proteomes" id="UP000321617">
    <property type="component" value="Unassembled WGS sequence"/>
</dbReference>
<dbReference type="Gene3D" id="3.40.50.410">
    <property type="entry name" value="von Willebrand factor, type A domain"/>
    <property type="match status" value="1"/>
</dbReference>
<dbReference type="PANTHER" id="PTHR30634:SF7">
    <property type="entry name" value="VWA DOMAIN-CONTAINING PROTEIN"/>
    <property type="match status" value="1"/>
</dbReference>
<dbReference type="PANTHER" id="PTHR30634">
    <property type="entry name" value="OUTER MEMBRANE LOLAB LIPOPROTEIN INSERTION APPARATUS"/>
    <property type="match status" value="1"/>
</dbReference>
<comment type="caution">
    <text evidence="1">The sequence shown here is derived from an EMBL/GenBank/DDBJ whole genome shotgun (WGS) entry which is preliminary data.</text>
</comment>
<name>A0A562UYU9_9ACTN</name>
<gene>
    <name evidence="1" type="ORF">LX16_4245</name>
</gene>
<dbReference type="InterPro" id="IPR008912">
    <property type="entry name" value="Uncharacterised_CoxE"/>
</dbReference>